<name>A0A498JRL4_MALDO</name>
<dbReference type="Proteomes" id="UP000290289">
    <property type="component" value="Chromosome 6"/>
</dbReference>
<gene>
    <name evidence="2" type="ORF">DVH24_008391</name>
</gene>
<dbReference type="AlphaFoldDB" id="A0A498JRL4"/>
<evidence type="ECO:0000256" key="1">
    <source>
        <dbReference type="SAM" id="MobiDB-lite"/>
    </source>
</evidence>
<evidence type="ECO:0008006" key="4">
    <source>
        <dbReference type="Google" id="ProtNLM"/>
    </source>
</evidence>
<dbReference type="EMBL" id="RDQH01000332">
    <property type="protein sequence ID" value="RXH95891.1"/>
    <property type="molecule type" value="Genomic_DNA"/>
</dbReference>
<feature type="region of interest" description="Disordered" evidence="1">
    <location>
        <begin position="1"/>
        <end position="29"/>
    </location>
</feature>
<comment type="caution">
    <text evidence="2">The sequence shown here is derived from an EMBL/GenBank/DDBJ whole genome shotgun (WGS) entry which is preliminary data.</text>
</comment>
<protein>
    <recommendedName>
        <fullName evidence="4">Retrotransposon gag domain-containing protein</fullName>
    </recommendedName>
</protein>
<sequence length="157" mass="18079">MAAKCGSYGGESSKATPLNPQVQDEVHGGHHNLGRDDPLGWVYKADHYFDFFHIEDAKKVKMASFHMEGEALQWIQWANCLTNYPNWEDFTKIGHHLAILCFKWITGFLRTKVELYSTFLVRGNKKSLKNIMQPQLQAMMVFLKPIKESHDHSIGKE</sequence>
<proteinExistence type="predicted"/>
<feature type="compositionally biased region" description="Polar residues" evidence="1">
    <location>
        <begin position="13"/>
        <end position="22"/>
    </location>
</feature>
<evidence type="ECO:0000313" key="3">
    <source>
        <dbReference type="Proteomes" id="UP000290289"/>
    </source>
</evidence>
<evidence type="ECO:0000313" key="2">
    <source>
        <dbReference type="EMBL" id="RXH95891.1"/>
    </source>
</evidence>
<keyword evidence="3" id="KW-1185">Reference proteome</keyword>
<organism evidence="2 3">
    <name type="scientific">Malus domestica</name>
    <name type="common">Apple</name>
    <name type="synonym">Pyrus malus</name>
    <dbReference type="NCBI Taxonomy" id="3750"/>
    <lineage>
        <taxon>Eukaryota</taxon>
        <taxon>Viridiplantae</taxon>
        <taxon>Streptophyta</taxon>
        <taxon>Embryophyta</taxon>
        <taxon>Tracheophyta</taxon>
        <taxon>Spermatophyta</taxon>
        <taxon>Magnoliopsida</taxon>
        <taxon>eudicotyledons</taxon>
        <taxon>Gunneridae</taxon>
        <taxon>Pentapetalae</taxon>
        <taxon>rosids</taxon>
        <taxon>fabids</taxon>
        <taxon>Rosales</taxon>
        <taxon>Rosaceae</taxon>
        <taxon>Amygdaloideae</taxon>
        <taxon>Maleae</taxon>
        <taxon>Malus</taxon>
    </lineage>
</organism>
<reference evidence="2 3" key="1">
    <citation type="submission" date="2018-10" db="EMBL/GenBank/DDBJ databases">
        <title>A high-quality apple genome assembly.</title>
        <authorList>
            <person name="Hu J."/>
        </authorList>
    </citation>
    <scope>NUCLEOTIDE SEQUENCE [LARGE SCALE GENOMIC DNA]</scope>
    <source>
        <strain evidence="3">cv. HFTH1</strain>
        <tissue evidence="2">Young leaf</tissue>
    </source>
</reference>
<accession>A0A498JRL4</accession>